<dbReference type="CDD" id="cd00018">
    <property type="entry name" value="AP2"/>
    <property type="match status" value="1"/>
</dbReference>
<accession>A0A2P5E8G4</accession>
<feature type="region of interest" description="Disordered" evidence="6">
    <location>
        <begin position="34"/>
        <end position="55"/>
    </location>
</feature>
<evidence type="ECO:0000256" key="4">
    <source>
        <dbReference type="ARBA" id="ARBA00023163"/>
    </source>
</evidence>
<evidence type="ECO:0000313" key="9">
    <source>
        <dbReference type="Proteomes" id="UP000237000"/>
    </source>
</evidence>
<feature type="compositionally biased region" description="Acidic residues" evidence="6">
    <location>
        <begin position="34"/>
        <end position="48"/>
    </location>
</feature>
<dbReference type="AlphaFoldDB" id="A0A2P5E8G4"/>
<evidence type="ECO:0000256" key="2">
    <source>
        <dbReference type="ARBA" id="ARBA00023015"/>
    </source>
</evidence>
<dbReference type="PANTHER" id="PTHR31194">
    <property type="entry name" value="SHN SHINE , DNA BINDING / TRANSCRIPTION FACTOR"/>
    <property type="match status" value="1"/>
</dbReference>
<evidence type="ECO:0000256" key="5">
    <source>
        <dbReference type="ARBA" id="ARBA00023242"/>
    </source>
</evidence>
<proteinExistence type="predicted"/>
<dbReference type="InParanoid" id="A0A2P5E8G4"/>
<dbReference type="GO" id="GO:0003700">
    <property type="term" value="F:DNA-binding transcription factor activity"/>
    <property type="evidence" value="ECO:0007669"/>
    <property type="project" value="InterPro"/>
</dbReference>
<keyword evidence="5" id="KW-0539">Nucleus</keyword>
<dbReference type="PANTHER" id="PTHR31194:SF140">
    <property type="entry name" value="ETHYLENE-RESPONSIVE TRANSCRIPTION FACTOR CRF2"/>
    <property type="match status" value="1"/>
</dbReference>
<dbReference type="OrthoDB" id="610645at2759"/>
<evidence type="ECO:0000259" key="7">
    <source>
        <dbReference type="PROSITE" id="PS51032"/>
    </source>
</evidence>
<feature type="domain" description="AP2/ERF" evidence="7">
    <location>
        <begin position="118"/>
        <end position="175"/>
    </location>
</feature>
<dbReference type="Pfam" id="PF00847">
    <property type="entry name" value="AP2"/>
    <property type="match status" value="1"/>
</dbReference>
<dbReference type="Gene3D" id="3.30.730.10">
    <property type="entry name" value="AP2/ERF domain"/>
    <property type="match status" value="1"/>
</dbReference>
<protein>
    <submittedName>
        <fullName evidence="8">AP2/ERF transcription factor</fullName>
    </submittedName>
</protein>
<dbReference type="GO" id="GO:0003677">
    <property type="term" value="F:DNA binding"/>
    <property type="evidence" value="ECO:0007669"/>
    <property type="project" value="UniProtKB-KW"/>
</dbReference>
<dbReference type="GO" id="GO:0005634">
    <property type="term" value="C:nucleus"/>
    <property type="evidence" value="ECO:0007669"/>
    <property type="project" value="UniProtKB-SubCell"/>
</dbReference>
<feature type="region of interest" description="Disordered" evidence="6">
    <location>
        <begin position="233"/>
        <end position="258"/>
    </location>
</feature>
<evidence type="ECO:0000256" key="6">
    <source>
        <dbReference type="SAM" id="MobiDB-lite"/>
    </source>
</evidence>
<dbReference type="Proteomes" id="UP000237000">
    <property type="component" value="Unassembled WGS sequence"/>
</dbReference>
<dbReference type="SMART" id="SM00380">
    <property type="entry name" value="AP2"/>
    <property type="match status" value="1"/>
</dbReference>
<evidence type="ECO:0000256" key="1">
    <source>
        <dbReference type="ARBA" id="ARBA00004123"/>
    </source>
</evidence>
<keyword evidence="4" id="KW-0804">Transcription</keyword>
<dbReference type="InterPro" id="IPR001471">
    <property type="entry name" value="AP2/ERF_dom"/>
</dbReference>
<dbReference type="PROSITE" id="PS51032">
    <property type="entry name" value="AP2_ERF"/>
    <property type="match status" value="1"/>
</dbReference>
<dbReference type="SUPFAM" id="SSF54171">
    <property type="entry name" value="DNA-binding domain"/>
    <property type="match status" value="1"/>
</dbReference>
<reference evidence="9" key="1">
    <citation type="submission" date="2016-06" db="EMBL/GenBank/DDBJ databases">
        <title>Parallel loss of symbiosis genes in relatives of nitrogen-fixing non-legume Parasponia.</title>
        <authorList>
            <person name="Van Velzen R."/>
            <person name="Holmer R."/>
            <person name="Bu F."/>
            <person name="Rutten L."/>
            <person name="Van Zeijl A."/>
            <person name="Liu W."/>
            <person name="Santuari L."/>
            <person name="Cao Q."/>
            <person name="Sharma T."/>
            <person name="Shen D."/>
            <person name="Roswanjaya Y."/>
            <person name="Wardhani T."/>
            <person name="Kalhor M.S."/>
            <person name="Jansen J."/>
            <person name="Van den Hoogen J."/>
            <person name="Gungor B."/>
            <person name="Hartog M."/>
            <person name="Hontelez J."/>
            <person name="Verver J."/>
            <person name="Yang W.-C."/>
            <person name="Schijlen E."/>
            <person name="Repin R."/>
            <person name="Schilthuizen M."/>
            <person name="Schranz E."/>
            <person name="Heidstra R."/>
            <person name="Miyata K."/>
            <person name="Fedorova E."/>
            <person name="Kohlen W."/>
            <person name="Bisseling T."/>
            <person name="Smit S."/>
            <person name="Geurts R."/>
        </authorList>
    </citation>
    <scope>NUCLEOTIDE SEQUENCE [LARGE SCALE GENOMIC DNA]</scope>
    <source>
        <strain evidence="9">cv. RG33-2</strain>
    </source>
</reference>
<sequence>MDSVKFSEHRTVTVVRSSHLVKKNDFKVVRISVTDEDATDSSSGEEEGGGGGEEMRVKRHVTELRFEGCCPNRRLPPGGRSAAAKPKSDEQRGRGGGGAAGPCKSAAAAERYFPHGPKFRGVRRRPWGRWAAEIRDPSRRTRVWLGTFDTAEEAALSYDRAAIRLKGPGALTNFGCGYRNPSNDVDVVVVDGDGGVVVVDDDAVAVVSDYDSGKESQVLSSPTSVLRYQPLDSKQPQCTDTTDAKTGTDHCSRPPAQPQVAPTEEEWIIENENGNDFSFSESYLWSHYCEGPAPLFGDEFVLPDKIPEEDWGDVLVDLDQDFGSCKWDVDQFFF</sequence>
<dbReference type="PRINTS" id="PR00367">
    <property type="entry name" value="ETHRSPELEMNT"/>
</dbReference>
<keyword evidence="2" id="KW-0805">Transcription regulation</keyword>
<dbReference type="InterPro" id="IPR016177">
    <property type="entry name" value="DNA-bd_dom_sf"/>
</dbReference>
<dbReference type="EMBL" id="JXTC01000207">
    <property type="protein sequence ID" value="PON81835.1"/>
    <property type="molecule type" value="Genomic_DNA"/>
</dbReference>
<dbReference type="STRING" id="63057.A0A2P5E8G4"/>
<feature type="compositionally biased region" description="Basic and acidic residues" evidence="6">
    <location>
        <begin position="242"/>
        <end position="252"/>
    </location>
</feature>
<comment type="subcellular location">
    <subcellularLocation>
        <location evidence="1">Nucleus</location>
    </subcellularLocation>
</comment>
<organism evidence="8 9">
    <name type="scientific">Trema orientale</name>
    <name type="common">Charcoal tree</name>
    <name type="synonym">Celtis orientalis</name>
    <dbReference type="NCBI Taxonomy" id="63057"/>
    <lineage>
        <taxon>Eukaryota</taxon>
        <taxon>Viridiplantae</taxon>
        <taxon>Streptophyta</taxon>
        <taxon>Embryophyta</taxon>
        <taxon>Tracheophyta</taxon>
        <taxon>Spermatophyta</taxon>
        <taxon>Magnoliopsida</taxon>
        <taxon>eudicotyledons</taxon>
        <taxon>Gunneridae</taxon>
        <taxon>Pentapetalae</taxon>
        <taxon>rosids</taxon>
        <taxon>fabids</taxon>
        <taxon>Rosales</taxon>
        <taxon>Cannabaceae</taxon>
        <taxon>Trema</taxon>
    </lineage>
</organism>
<keyword evidence="9" id="KW-1185">Reference proteome</keyword>
<name>A0A2P5E8G4_TREOI</name>
<dbReference type="InterPro" id="IPR050913">
    <property type="entry name" value="AP2/ERF_ERF"/>
</dbReference>
<gene>
    <name evidence="8" type="primary">TorERF65</name>
    <name evidence="8" type="ORF">TorRG33x02_223510</name>
</gene>
<dbReference type="FunFam" id="3.30.730.10:FF:000001">
    <property type="entry name" value="Ethylene-responsive transcription factor 2"/>
    <property type="match status" value="1"/>
</dbReference>
<comment type="caution">
    <text evidence="8">The sequence shown here is derived from an EMBL/GenBank/DDBJ whole genome shotgun (WGS) entry which is preliminary data.</text>
</comment>
<keyword evidence="3" id="KW-0238">DNA-binding</keyword>
<evidence type="ECO:0000256" key="3">
    <source>
        <dbReference type="ARBA" id="ARBA00023125"/>
    </source>
</evidence>
<evidence type="ECO:0000313" key="8">
    <source>
        <dbReference type="EMBL" id="PON81835.1"/>
    </source>
</evidence>
<dbReference type="InterPro" id="IPR036955">
    <property type="entry name" value="AP2/ERF_dom_sf"/>
</dbReference>
<feature type="region of interest" description="Disordered" evidence="6">
    <location>
        <begin position="68"/>
        <end position="103"/>
    </location>
</feature>